<dbReference type="OrthoDB" id="5295340at2"/>
<organism evidence="7 8">
    <name type="scientific">Beutenbergia cavernae (strain ATCC BAA-8 / DSM 12333 / CCUG 43141 / JCM 11478 / NBRC 16432 / NCIMB 13614 / HKI 0122)</name>
    <dbReference type="NCBI Taxonomy" id="471853"/>
    <lineage>
        <taxon>Bacteria</taxon>
        <taxon>Bacillati</taxon>
        <taxon>Actinomycetota</taxon>
        <taxon>Actinomycetes</taxon>
        <taxon>Micrococcales</taxon>
        <taxon>Beutenbergiaceae</taxon>
        <taxon>Beutenbergia</taxon>
    </lineage>
</organism>
<sequence length="348" mass="35127">MRAVVVDAFGAPPHVREVPDPTCPPHGVVVDVRATGVCRSDWHAWAGHDDDVRVPYVPGHELAGVVTQVGPDVQGWRGGERVTVPFVCACGTCSACAAGEHQVCERQEQPGFTYDGSFAERVAVPWADVNLVALPDAVSDDAAALLGCRFATAYRAVRTHARVGAGESLVVHGCGGVGLAAVMVGVAGGARVVAVDPSPDARAAAEALGAGAALDPAGMTPDGVASAVVDLTGGGARASIDAVGHPDVARASVLSLARRGRHVQAGLLLGDAAAAPMAMDRVIAWELELYGSHGMAAHDYPAMLAEIASGALDPARLVGAVVGLDDAAGALVAMGGEPEHAGVTIVRP</sequence>
<evidence type="ECO:0000313" key="8">
    <source>
        <dbReference type="Proteomes" id="UP000007962"/>
    </source>
</evidence>
<comment type="similarity">
    <text evidence="5">Belongs to the zinc-containing alcohol dehydrogenase family.</text>
</comment>
<dbReference type="SMART" id="SM00829">
    <property type="entry name" value="PKS_ER"/>
    <property type="match status" value="1"/>
</dbReference>
<dbReference type="Pfam" id="PF08240">
    <property type="entry name" value="ADH_N"/>
    <property type="match status" value="1"/>
</dbReference>
<protein>
    <submittedName>
        <fullName evidence="7">Alcohol dehydrogenase GroES domain protein</fullName>
    </submittedName>
</protein>
<evidence type="ECO:0000256" key="4">
    <source>
        <dbReference type="ARBA" id="ARBA00023002"/>
    </source>
</evidence>
<feature type="domain" description="Enoyl reductase (ER)" evidence="6">
    <location>
        <begin position="10"/>
        <end position="346"/>
    </location>
</feature>
<dbReference type="InterPro" id="IPR050129">
    <property type="entry name" value="Zn_alcohol_dh"/>
</dbReference>
<evidence type="ECO:0000256" key="2">
    <source>
        <dbReference type="ARBA" id="ARBA00022723"/>
    </source>
</evidence>
<dbReference type="PROSITE" id="PS00059">
    <property type="entry name" value="ADH_ZINC"/>
    <property type="match status" value="1"/>
</dbReference>
<evidence type="ECO:0000313" key="7">
    <source>
        <dbReference type="EMBL" id="ACQ81905.1"/>
    </source>
</evidence>
<dbReference type="PANTHER" id="PTHR43401">
    <property type="entry name" value="L-THREONINE 3-DEHYDROGENASE"/>
    <property type="match status" value="1"/>
</dbReference>
<dbReference type="EMBL" id="CP001618">
    <property type="protein sequence ID" value="ACQ81905.1"/>
    <property type="molecule type" value="Genomic_DNA"/>
</dbReference>
<proteinExistence type="inferred from homology"/>
<dbReference type="STRING" id="471853.Bcav_3663"/>
<evidence type="ECO:0000256" key="5">
    <source>
        <dbReference type="RuleBase" id="RU361277"/>
    </source>
</evidence>
<dbReference type="InterPro" id="IPR013149">
    <property type="entry name" value="ADH-like_C"/>
</dbReference>
<evidence type="ECO:0000256" key="1">
    <source>
        <dbReference type="ARBA" id="ARBA00001947"/>
    </source>
</evidence>
<dbReference type="RefSeq" id="WP_015884142.1">
    <property type="nucleotide sequence ID" value="NC_012669.1"/>
</dbReference>
<dbReference type="KEGG" id="bcv:Bcav_3663"/>
<dbReference type="Proteomes" id="UP000007962">
    <property type="component" value="Chromosome"/>
</dbReference>
<dbReference type="InterPro" id="IPR013154">
    <property type="entry name" value="ADH-like_N"/>
</dbReference>
<dbReference type="eggNOG" id="COG1064">
    <property type="taxonomic scope" value="Bacteria"/>
</dbReference>
<dbReference type="SUPFAM" id="SSF50129">
    <property type="entry name" value="GroES-like"/>
    <property type="match status" value="1"/>
</dbReference>
<keyword evidence="3 5" id="KW-0862">Zinc</keyword>
<keyword evidence="2 5" id="KW-0479">Metal-binding</keyword>
<reference evidence="7 8" key="1">
    <citation type="journal article" date="2009" name="Stand. Genomic Sci.">
        <title>Complete genome sequence of Beutenbergia cavernae type strain (HKI 0122).</title>
        <authorList>
            <person name="Land M."/>
            <person name="Pukall R."/>
            <person name="Abt B."/>
            <person name="Goker M."/>
            <person name="Rohde M."/>
            <person name="Glavina Del Rio T."/>
            <person name="Tice H."/>
            <person name="Copeland A."/>
            <person name="Cheng J.F."/>
            <person name="Lucas S."/>
            <person name="Chen F."/>
            <person name="Nolan M."/>
            <person name="Bruce D."/>
            <person name="Goodwin L."/>
            <person name="Pitluck S."/>
            <person name="Ivanova N."/>
            <person name="Mavromatis K."/>
            <person name="Ovchinnikova G."/>
            <person name="Pati A."/>
            <person name="Chen A."/>
            <person name="Palaniappan K."/>
            <person name="Hauser L."/>
            <person name="Chang Y.J."/>
            <person name="Jefferies C.C."/>
            <person name="Saunders E."/>
            <person name="Brettin T."/>
            <person name="Detter J.C."/>
            <person name="Han C."/>
            <person name="Chain P."/>
            <person name="Bristow J."/>
            <person name="Eisen J.A."/>
            <person name="Markowitz V."/>
            <person name="Hugenholtz P."/>
            <person name="Kyrpides N.C."/>
            <person name="Klenk H.P."/>
            <person name="Lapidus A."/>
        </authorList>
    </citation>
    <scope>NUCLEOTIDE SEQUENCE [LARGE SCALE GENOMIC DNA]</scope>
    <source>
        <strain evidence="8">ATCC BAA-8 / DSM 12333 / NBRC 16432</strain>
    </source>
</reference>
<dbReference type="GO" id="GO:0008270">
    <property type="term" value="F:zinc ion binding"/>
    <property type="evidence" value="ECO:0007669"/>
    <property type="project" value="InterPro"/>
</dbReference>
<name>C5C3J6_BEUC1</name>
<accession>C5C3J6</accession>
<dbReference type="HOGENOM" id="CLU_026673_11_2_11"/>
<dbReference type="PANTHER" id="PTHR43401:SF5">
    <property type="entry name" value="ALCOHOL DEHYDROGENASE-RELATED"/>
    <property type="match status" value="1"/>
</dbReference>
<dbReference type="InterPro" id="IPR011032">
    <property type="entry name" value="GroES-like_sf"/>
</dbReference>
<dbReference type="InterPro" id="IPR002328">
    <property type="entry name" value="ADH_Zn_CS"/>
</dbReference>
<dbReference type="Gene3D" id="3.90.180.10">
    <property type="entry name" value="Medium-chain alcohol dehydrogenases, catalytic domain"/>
    <property type="match status" value="1"/>
</dbReference>
<evidence type="ECO:0000259" key="6">
    <source>
        <dbReference type="SMART" id="SM00829"/>
    </source>
</evidence>
<keyword evidence="4" id="KW-0560">Oxidoreductase</keyword>
<dbReference type="Pfam" id="PF00107">
    <property type="entry name" value="ADH_zinc_N"/>
    <property type="match status" value="1"/>
</dbReference>
<dbReference type="GO" id="GO:0016491">
    <property type="term" value="F:oxidoreductase activity"/>
    <property type="evidence" value="ECO:0007669"/>
    <property type="project" value="UniProtKB-KW"/>
</dbReference>
<dbReference type="InterPro" id="IPR036291">
    <property type="entry name" value="NAD(P)-bd_dom_sf"/>
</dbReference>
<dbReference type="SUPFAM" id="SSF51735">
    <property type="entry name" value="NAD(P)-binding Rossmann-fold domains"/>
    <property type="match status" value="1"/>
</dbReference>
<keyword evidence="8" id="KW-1185">Reference proteome</keyword>
<dbReference type="AlphaFoldDB" id="C5C3J6"/>
<dbReference type="CDD" id="cd08260">
    <property type="entry name" value="Zn_ADH6"/>
    <property type="match status" value="1"/>
</dbReference>
<evidence type="ECO:0000256" key="3">
    <source>
        <dbReference type="ARBA" id="ARBA00022833"/>
    </source>
</evidence>
<gene>
    <name evidence="7" type="ordered locus">Bcav_3663</name>
</gene>
<comment type="cofactor">
    <cofactor evidence="1 5">
        <name>Zn(2+)</name>
        <dbReference type="ChEBI" id="CHEBI:29105"/>
    </cofactor>
</comment>
<dbReference type="InterPro" id="IPR020843">
    <property type="entry name" value="ER"/>
</dbReference>